<proteinExistence type="predicted"/>
<keyword evidence="2" id="KW-1185">Reference proteome</keyword>
<evidence type="ECO:0000256" key="1">
    <source>
        <dbReference type="SAM" id="MobiDB-lite"/>
    </source>
</evidence>
<organism evidence="2 3">
    <name type="scientific">Parascaris equorum</name>
    <name type="common">Equine roundworm</name>
    <dbReference type="NCBI Taxonomy" id="6256"/>
    <lineage>
        <taxon>Eukaryota</taxon>
        <taxon>Metazoa</taxon>
        <taxon>Ecdysozoa</taxon>
        <taxon>Nematoda</taxon>
        <taxon>Chromadorea</taxon>
        <taxon>Rhabditida</taxon>
        <taxon>Spirurina</taxon>
        <taxon>Ascaridomorpha</taxon>
        <taxon>Ascaridoidea</taxon>
        <taxon>Ascarididae</taxon>
        <taxon>Parascaris</taxon>
    </lineage>
</organism>
<protein>
    <submittedName>
        <fullName evidence="3">Uncharacterized protein</fullName>
    </submittedName>
</protein>
<dbReference type="WBParaSite" id="PEQ_0000079701-mRNA-1">
    <property type="protein sequence ID" value="PEQ_0000079701-mRNA-1"/>
    <property type="gene ID" value="PEQ_0000079701"/>
</dbReference>
<name>A0A914RGE7_PAREQ</name>
<feature type="compositionally biased region" description="Basic and acidic residues" evidence="1">
    <location>
        <begin position="34"/>
        <end position="68"/>
    </location>
</feature>
<dbReference type="Proteomes" id="UP000887564">
    <property type="component" value="Unplaced"/>
</dbReference>
<evidence type="ECO:0000313" key="2">
    <source>
        <dbReference type="Proteomes" id="UP000887564"/>
    </source>
</evidence>
<evidence type="ECO:0000313" key="3">
    <source>
        <dbReference type="WBParaSite" id="PEQ_0000079701-mRNA-1"/>
    </source>
</evidence>
<dbReference type="AlphaFoldDB" id="A0A914RGE7"/>
<sequence>MPSDLRTAAEQCSAAWRPSATIIATSDLSVMMEKAKEAKHDERKAEKGKEMAKITETRYEEKKADNRNDSTQSSAEVM</sequence>
<feature type="compositionally biased region" description="Polar residues" evidence="1">
    <location>
        <begin position="69"/>
        <end position="78"/>
    </location>
</feature>
<reference evidence="3" key="1">
    <citation type="submission" date="2022-11" db="UniProtKB">
        <authorList>
            <consortium name="WormBaseParasite"/>
        </authorList>
    </citation>
    <scope>IDENTIFICATION</scope>
</reference>
<accession>A0A914RGE7</accession>
<feature type="region of interest" description="Disordered" evidence="1">
    <location>
        <begin position="34"/>
        <end position="78"/>
    </location>
</feature>